<dbReference type="PATRIC" id="fig|1163407.3.peg.1735"/>
<evidence type="ECO:0000313" key="2">
    <source>
        <dbReference type="Proteomes" id="UP000003226"/>
    </source>
</evidence>
<dbReference type="InterPro" id="IPR038695">
    <property type="entry name" value="Saro_0823-like_sf"/>
</dbReference>
<protein>
    <recommendedName>
        <fullName evidence="3">DUF192 domain-containing protein</fullName>
    </recommendedName>
</protein>
<comment type="caution">
    <text evidence="1">The sequence shown here is derived from an EMBL/GenBank/DDBJ whole genome shotgun (WGS) entry which is preliminary data.</text>
</comment>
<dbReference type="eggNOG" id="COG1430">
    <property type="taxonomic scope" value="Bacteria"/>
</dbReference>
<dbReference type="STRING" id="1163407.UU7_08643"/>
<dbReference type="AlphaFoldDB" id="I4W203"/>
<dbReference type="EMBL" id="AJXT01000018">
    <property type="protein sequence ID" value="EIL93494.1"/>
    <property type="molecule type" value="Genomic_DNA"/>
</dbReference>
<gene>
    <name evidence="1" type="ORF">UU7_08643</name>
</gene>
<dbReference type="InterPro" id="IPR003795">
    <property type="entry name" value="DUF192"/>
</dbReference>
<dbReference type="OrthoDB" id="9813379at2"/>
<organism evidence="1 2">
    <name type="scientific">Rhodanobacter spathiphylli B39</name>
    <dbReference type="NCBI Taxonomy" id="1163407"/>
    <lineage>
        <taxon>Bacteria</taxon>
        <taxon>Pseudomonadati</taxon>
        <taxon>Pseudomonadota</taxon>
        <taxon>Gammaproteobacteria</taxon>
        <taxon>Lysobacterales</taxon>
        <taxon>Rhodanobacteraceae</taxon>
        <taxon>Rhodanobacter</taxon>
    </lineage>
</organism>
<sequence length="117" mass="12917">MKSGVILRDGQPIVPQAWRADRPWSRLRGLLGRPPLYGGAAQALWLTPCGGVHTFGMGYPLDIVFLDRDGRVLECCESLPPWHTCLRSDAWQTVELAPGGIAALSPARGEEWTWQAH</sequence>
<reference evidence="1 2" key="1">
    <citation type="journal article" date="2012" name="J. Bacteriol.">
        <title>Genome sequences for six rhodanobacter strains, isolated from soils and the terrestrial subsurface, with variable denitrification capabilities.</title>
        <authorList>
            <person name="Kostka J.E."/>
            <person name="Green S.J."/>
            <person name="Rishishwar L."/>
            <person name="Prakash O."/>
            <person name="Katz L.S."/>
            <person name="Marino-Ramirez L."/>
            <person name="Jordan I.K."/>
            <person name="Munk C."/>
            <person name="Ivanova N."/>
            <person name="Mikhailova N."/>
            <person name="Watson D.B."/>
            <person name="Brown S.D."/>
            <person name="Palumbo A.V."/>
            <person name="Brooks S.C."/>
        </authorList>
    </citation>
    <scope>NUCLEOTIDE SEQUENCE [LARGE SCALE GENOMIC DNA]</scope>
    <source>
        <strain evidence="1 2">B39</strain>
    </source>
</reference>
<dbReference type="Proteomes" id="UP000003226">
    <property type="component" value="Unassembled WGS sequence"/>
</dbReference>
<dbReference type="Pfam" id="PF02643">
    <property type="entry name" value="DUF192"/>
    <property type="match status" value="1"/>
</dbReference>
<evidence type="ECO:0008006" key="3">
    <source>
        <dbReference type="Google" id="ProtNLM"/>
    </source>
</evidence>
<dbReference type="Gene3D" id="2.60.120.1140">
    <property type="entry name" value="Protein of unknown function DUF192"/>
    <property type="match status" value="1"/>
</dbReference>
<evidence type="ECO:0000313" key="1">
    <source>
        <dbReference type="EMBL" id="EIL93494.1"/>
    </source>
</evidence>
<name>I4W203_9GAMM</name>
<keyword evidence="2" id="KW-1185">Reference proteome</keyword>
<proteinExistence type="predicted"/>
<accession>I4W203</accession>